<reference evidence="3 4" key="1">
    <citation type="submission" date="2019-11" db="EMBL/GenBank/DDBJ databases">
        <authorList>
            <person name="Holert J."/>
        </authorList>
    </citation>
    <scope>NUCLEOTIDE SEQUENCE [LARGE SCALE GENOMIC DNA]</scope>
    <source>
        <strain evidence="1">BC3_2A</strain>
        <strain evidence="2">SB11_1A</strain>
    </source>
</reference>
<dbReference type="Proteomes" id="UP000439591">
    <property type="component" value="Unassembled WGS sequence"/>
</dbReference>
<accession>A0A5S9N0U7</accession>
<dbReference type="RefSeq" id="WP_159267313.1">
    <property type="nucleotide sequence ID" value="NZ_CACSIK010000001.1"/>
</dbReference>
<gene>
    <name evidence="2" type="ORF">IHBHHGIJ_00639</name>
    <name evidence="1" type="ORF">KFEGEMFD_00511</name>
</gene>
<evidence type="ECO:0000313" key="4">
    <source>
        <dbReference type="Proteomes" id="UP000439591"/>
    </source>
</evidence>
<evidence type="ECO:0000313" key="3">
    <source>
        <dbReference type="Proteomes" id="UP000435877"/>
    </source>
</evidence>
<evidence type="ECO:0000313" key="1">
    <source>
        <dbReference type="EMBL" id="CAA0082586.1"/>
    </source>
</evidence>
<proteinExistence type="predicted"/>
<evidence type="ECO:0000313" key="2">
    <source>
        <dbReference type="EMBL" id="CAA0084117.1"/>
    </source>
</evidence>
<sequence>MTIIKFQTREERAFAELVAEAEKLQYRTMSIADDDEFGDIPNNVVTFPNMSKDKNPK</sequence>
<organism evidence="1 4">
    <name type="scientific">Zhongshania aliphaticivorans</name>
    <dbReference type="NCBI Taxonomy" id="1470434"/>
    <lineage>
        <taxon>Bacteria</taxon>
        <taxon>Pseudomonadati</taxon>
        <taxon>Pseudomonadota</taxon>
        <taxon>Gammaproteobacteria</taxon>
        <taxon>Cellvibrionales</taxon>
        <taxon>Spongiibacteraceae</taxon>
        <taxon>Zhongshania</taxon>
    </lineage>
</organism>
<keyword evidence="3" id="KW-1185">Reference proteome</keyword>
<dbReference type="Proteomes" id="UP000435877">
    <property type="component" value="Unassembled WGS sequence"/>
</dbReference>
<dbReference type="EMBL" id="CACSIK010000001">
    <property type="protein sequence ID" value="CAA0084117.1"/>
    <property type="molecule type" value="Genomic_DNA"/>
</dbReference>
<protein>
    <submittedName>
        <fullName evidence="1">Uncharacterized protein</fullName>
    </submittedName>
</protein>
<dbReference type="AlphaFoldDB" id="A0A5S9N0U7"/>
<dbReference type="EMBL" id="CACSIM010000001">
    <property type="protein sequence ID" value="CAA0082586.1"/>
    <property type="molecule type" value="Genomic_DNA"/>
</dbReference>
<name>A0A5S9N0U7_9GAMM</name>